<evidence type="ECO:0000256" key="4">
    <source>
        <dbReference type="ARBA" id="ARBA00022540"/>
    </source>
</evidence>
<dbReference type="InterPro" id="IPR036900">
    <property type="entry name" value="A-D-PHexomutase_C_sf"/>
</dbReference>
<dbReference type="EMBL" id="CP120733">
    <property type="protein sequence ID" value="WFD11661.1"/>
    <property type="molecule type" value="Genomic_DNA"/>
</dbReference>
<feature type="domain" description="Nucleotidyl transferase" evidence="6">
    <location>
        <begin position="5"/>
        <end position="235"/>
    </location>
</feature>
<dbReference type="InterPro" id="IPR005844">
    <property type="entry name" value="A-D-PHexomutase_a/b/a-I"/>
</dbReference>
<comment type="subcellular location">
    <subcellularLocation>
        <location evidence="1">Cytoplasm</location>
        <location evidence="1">Cytosol</location>
    </subcellularLocation>
</comment>
<evidence type="ECO:0000259" key="8">
    <source>
        <dbReference type="Pfam" id="PF25084"/>
    </source>
</evidence>
<evidence type="ECO:0000256" key="1">
    <source>
        <dbReference type="ARBA" id="ARBA00004514"/>
    </source>
</evidence>
<evidence type="ECO:0000259" key="6">
    <source>
        <dbReference type="Pfam" id="PF00483"/>
    </source>
</evidence>
<keyword evidence="3" id="KW-0963">Cytoplasm</keyword>
<dbReference type="Pfam" id="PF25084">
    <property type="entry name" value="LbH_EIF2B"/>
    <property type="match status" value="1"/>
</dbReference>
<reference evidence="9 10" key="1">
    <citation type="submission" date="2023-03" db="EMBL/GenBank/DDBJ databases">
        <title>Complete genome sequence of Tepidibacter sp. SWIR-1, isolated from a deep-sea hydrothermal vent.</title>
        <authorList>
            <person name="Li X."/>
        </authorList>
    </citation>
    <scope>NUCLEOTIDE SEQUENCE [LARGE SCALE GENOMIC DNA]</scope>
    <source>
        <strain evidence="9 10">SWIR-1</strain>
    </source>
</reference>
<keyword evidence="4" id="KW-0396">Initiation factor</keyword>
<proteinExistence type="inferred from homology"/>
<feature type="domain" description="Alpha-D-phosphohexomutase alpha/beta/alpha" evidence="7">
    <location>
        <begin position="385"/>
        <end position="516"/>
    </location>
</feature>
<dbReference type="Gene3D" id="3.40.120.10">
    <property type="entry name" value="Alpha-D-Glucose-1,6-Bisphosphate, subunit A, domain 3"/>
    <property type="match status" value="3"/>
</dbReference>
<name>A0ABY8EFD9_9FIRM</name>
<evidence type="ECO:0000259" key="7">
    <source>
        <dbReference type="Pfam" id="PF02878"/>
    </source>
</evidence>
<dbReference type="SUPFAM" id="SSF53448">
    <property type="entry name" value="Nucleotide-diphospho-sugar transferases"/>
    <property type="match status" value="1"/>
</dbReference>
<evidence type="ECO:0000256" key="5">
    <source>
        <dbReference type="ARBA" id="ARBA00022917"/>
    </source>
</evidence>
<protein>
    <submittedName>
        <fullName evidence="9">Sugar phosphate nucleotidyltransferase</fullName>
    </submittedName>
</protein>
<dbReference type="Gene3D" id="3.90.550.10">
    <property type="entry name" value="Spore Coat Polysaccharide Biosynthesis Protein SpsA, Chain A"/>
    <property type="match status" value="1"/>
</dbReference>
<sequence>MIDIKAVIMAGGKGTRLRPLTCDIPKPMVPILNKPVMEYSIDLLKKHGIKDIAVTMAYMPSIIMDYFEAGDKWNVNLEYFIEDTPLGTGGSVKNAQEFLDDTFIVISGDALTDLDISKAIDYHRQKKSKATIILRREDVPLEYGVVITDESGKVIRFLEKPSWSEVFSDTVNTGIYILEPEILDYFDKDVNFDFSKDLFPKLLEDKIPMYGYITEEYWNDIGDLNSYMETHFNILDRKVCVDINAREIEKGIWIEDGVEIGKNTKLSSPVYIAQNSSIKDNVNINAYSIIGPNCDIGNHSSLKKSILWKNSKIGSSTHCRGSVLCNDVELQSRINTFEKSAIGKGSLLSCGVKVNPNVKIWPDKIIKEDTIISQNVVWGTKVEKNIFGYKDVSGHINTQINPEFSSRLGSAYASTLHKDTSIIISCDCFNASQIIKNSLISGILSTGVGVIDIKNTNLAINRFAIRHYKAKGGVHVSINHLKNDEVHIEFMNETGANIDRATEIKIENLFNRDDFERCNAKDIKDIIEVDNFHYFYIDDNMKNINNLYEIKTIKPKILVSSICSDVMKLAYKVFEKIGCDVTCDHSIKDYEDIDLYLSNMAKNVVENNLDFGVVLSQNGESVLIIDEKGRIIDNEKYNILTTLILLKSKNIKRIVIPHTMPTIIQKLTQKHDVEIIKTKHSHSCFMNAVLRDEEMFTQYLFNFDAVSAVCKIIDFLAENKIRLSHIVDEIPEFYFIKKQIECEWDDKGRVIKNIIMQNDNRNIELFEGVRINTDKGWCLVLPDKEKALFNLYTEGICQEYAEELSIDLSSKIENLLKNKRL</sequence>
<dbReference type="InterPro" id="IPR050486">
    <property type="entry name" value="Mannose-1P_guanyltransferase"/>
</dbReference>
<dbReference type="Pfam" id="PF00483">
    <property type="entry name" value="NTP_transferase"/>
    <property type="match status" value="1"/>
</dbReference>
<dbReference type="PANTHER" id="PTHR22572">
    <property type="entry name" value="SUGAR-1-PHOSPHATE GUANYL TRANSFERASE"/>
    <property type="match status" value="1"/>
</dbReference>
<dbReference type="InterPro" id="IPR011004">
    <property type="entry name" value="Trimer_LpxA-like_sf"/>
</dbReference>
<dbReference type="CDD" id="cd04181">
    <property type="entry name" value="NTP_transferase"/>
    <property type="match status" value="1"/>
</dbReference>
<dbReference type="Gene3D" id="3.30.310.50">
    <property type="entry name" value="Alpha-D-phosphohexomutase, C-terminal domain"/>
    <property type="match status" value="1"/>
</dbReference>
<dbReference type="InterPro" id="IPR029044">
    <property type="entry name" value="Nucleotide-diphossugar_trans"/>
</dbReference>
<evidence type="ECO:0000313" key="10">
    <source>
        <dbReference type="Proteomes" id="UP001222800"/>
    </source>
</evidence>
<organism evidence="9 10">
    <name type="scientific">Tepidibacter hydrothermalis</name>
    <dbReference type="NCBI Taxonomy" id="3036126"/>
    <lineage>
        <taxon>Bacteria</taxon>
        <taxon>Bacillati</taxon>
        <taxon>Bacillota</taxon>
        <taxon>Clostridia</taxon>
        <taxon>Peptostreptococcales</taxon>
        <taxon>Peptostreptococcaceae</taxon>
        <taxon>Tepidibacter</taxon>
    </lineage>
</organism>
<dbReference type="Proteomes" id="UP001222800">
    <property type="component" value="Chromosome"/>
</dbReference>
<dbReference type="InterPro" id="IPR016055">
    <property type="entry name" value="A-D-PHexomutase_a/b/a-I/II/III"/>
</dbReference>
<gene>
    <name evidence="9" type="ORF">P4S50_06185</name>
</gene>
<dbReference type="SUPFAM" id="SSF53738">
    <property type="entry name" value="Phosphoglucomutase, first 3 domains"/>
    <property type="match status" value="1"/>
</dbReference>
<dbReference type="InterPro" id="IPR005835">
    <property type="entry name" value="NTP_transferase_dom"/>
</dbReference>
<keyword evidence="10" id="KW-1185">Reference proteome</keyword>
<evidence type="ECO:0000256" key="3">
    <source>
        <dbReference type="ARBA" id="ARBA00022490"/>
    </source>
</evidence>
<keyword evidence="5" id="KW-0648">Protein biosynthesis</keyword>
<dbReference type="SUPFAM" id="SSF51161">
    <property type="entry name" value="Trimeric LpxA-like enzymes"/>
    <property type="match status" value="1"/>
</dbReference>
<feature type="domain" description="EIF2B subunit epsilon/gamma LbH" evidence="8">
    <location>
        <begin position="251"/>
        <end position="360"/>
    </location>
</feature>
<dbReference type="InterPro" id="IPR056764">
    <property type="entry name" value="LbH_EIF2B3/5"/>
</dbReference>
<evidence type="ECO:0000256" key="2">
    <source>
        <dbReference type="ARBA" id="ARBA00010231"/>
    </source>
</evidence>
<dbReference type="SUPFAM" id="SSF55957">
    <property type="entry name" value="Phosphoglucomutase, C-terminal domain"/>
    <property type="match status" value="1"/>
</dbReference>
<dbReference type="Pfam" id="PF02878">
    <property type="entry name" value="PGM_PMM_I"/>
    <property type="match status" value="1"/>
</dbReference>
<dbReference type="RefSeq" id="WP_277733772.1">
    <property type="nucleotide sequence ID" value="NZ_CP120733.1"/>
</dbReference>
<accession>A0ABY8EFD9</accession>
<dbReference type="Gene3D" id="2.160.10.10">
    <property type="entry name" value="Hexapeptide repeat proteins"/>
    <property type="match status" value="1"/>
</dbReference>
<comment type="similarity">
    <text evidence="2">Belongs to the phosphohexose mutase family.</text>
</comment>
<evidence type="ECO:0000313" key="9">
    <source>
        <dbReference type="EMBL" id="WFD11661.1"/>
    </source>
</evidence>